<dbReference type="RefSeq" id="WP_047943476.1">
    <property type="nucleotide sequence ID" value="NZ_CP053989.1"/>
</dbReference>
<sequence>MRFIYSILREINEKSLPTAKDYGYKQREFENLIFTLEKEGYVERVLRIDTFFSLKPARLTQKGHELLESLRYFDESYPGKKGLINWLKVEKEESSYAEDIEDY</sequence>
<dbReference type="Gene3D" id="1.10.10.10">
    <property type="entry name" value="Winged helix-like DNA-binding domain superfamily/Winged helix DNA-binding domain"/>
    <property type="match status" value="1"/>
</dbReference>
<dbReference type="Proteomes" id="UP000036045">
    <property type="component" value="Unassembled WGS sequence"/>
</dbReference>
<evidence type="ECO:0000313" key="1">
    <source>
        <dbReference type="EMBL" id="KLV24756.1"/>
    </source>
</evidence>
<accession>A0A0J1IFN5</accession>
<dbReference type="InterPro" id="IPR036388">
    <property type="entry name" value="WH-like_DNA-bd_sf"/>
</dbReference>
<dbReference type="EMBL" id="LDPH01000019">
    <property type="protein sequence ID" value="KLV24756.1"/>
    <property type="molecule type" value="Genomic_DNA"/>
</dbReference>
<name>A0A0J1IFN5_NIACI</name>
<evidence type="ECO:0000313" key="2">
    <source>
        <dbReference type="Proteomes" id="UP000036045"/>
    </source>
</evidence>
<comment type="caution">
    <text evidence="1">The sequence shown here is derived from an EMBL/GenBank/DDBJ whole genome shotgun (WGS) entry which is preliminary data.</text>
</comment>
<reference evidence="1 2" key="1">
    <citation type="submission" date="2015-05" db="EMBL/GenBank/DDBJ databases">
        <title>Whole genome sequence and identification of bacterial endophytes from Costus igneus.</title>
        <authorList>
            <person name="Lee Y.P."/>
            <person name="Gan H.M."/>
            <person name="Eng W."/>
            <person name="Wheatley M.S."/>
            <person name="Caraballo A."/>
            <person name="Polter S."/>
            <person name="Savka M.A."/>
            <person name="Hudson A.O."/>
        </authorList>
    </citation>
    <scope>NUCLEOTIDE SEQUENCE [LARGE SCALE GENOMIC DNA]</scope>
    <source>
        <strain evidence="1 2">RIT379</strain>
    </source>
</reference>
<proteinExistence type="predicted"/>
<keyword evidence="2" id="KW-1185">Reference proteome</keyword>
<dbReference type="PATRIC" id="fig|1397.4.peg.1603"/>
<protein>
    <recommendedName>
        <fullName evidence="3">ArnR1-like winged helix-turn-helix domain-containing protein</fullName>
    </recommendedName>
</protein>
<dbReference type="GeneID" id="56349537"/>
<organism evidence="1 2">
    <name type="scientific">Niallia circulans</name>
    <name type="common">Bacillus circulans</name>
    <dbReference type="NCBI Taxonomy" id="1397"/>
    <lineage>
        <taxon>Bacteria</taxon>
        <taxon>Bacillati</taxon>
        <taxon>Bacillota</taxon>
        <taxon>Bacilli</taxon>
        <taxon>Bacillales</taxon>
        <taxon>Bacillaceae</taxon>
        <taxon>Niallia</taxon>
    </lineage>
</organism>
<evidence type="ECO:0008006" key="3">
    <source>
        <dbReference type="Google" id="ProtNLM"/>
    </source>
</evidence>
<gene>
    <name evidence="1" type="ORF">ABW02_17000</name>
</gene>
<dbReference type="OrthoDB" id="2629717at2"/>
<dbReference type="AlphaFoldDB" id="A0A0J1IFN5"/>